<dbReference type="InterPro" id="IPR020846">
    <property type="entry name" value="MFS_dom"/>
</dbReference>
<name>A0A1E7ZFQ0_9ALTE</name>
<feature type="transmembrane region" description="Helical" evidence="6">
    <location>
        <begin position="165"/>
        <end position="189"/>
    </location>
</feature>
<evidence type="ECO:0000256" key="5">
    <source>
        <dbReference type="ARBA" id="ARBA00023136"/>
    </source>
</evidence>
<feature type="transmembrane region" description="Helical" evidence="6">
    <location>
        <begin position="331"/>
        <end position="348"/>
    </location>
</feature>
<feature type="transmembrane region" description="Helical" evidence="6">
    <location>
        <begin position="139"/>
        <end position="159"/>
    </location>
</feature>
<evidence type="ECO:0000313" key="8">
    <source>
        <dbReference type="EMBL" id="OFC72355.1"/>
    </source>
</evidence>
<feature type="transmembrane region" description="Helical" evidence="6">
    <location>
        <begin position="275"/>
        <end position="294"/>
    </location>
</feature>
<feature type="transmembrane region" description="Helical" evidence="6">
    <location>
        <begin position="12"/>
        <end position="34"/>
    </location>
</feature>
<dbReference type="STRING" id="1656094.BFC18_03625"/>
<dbReference type="RefSeq" id="WP_070123581.1">
    <property type="nucleotide sequence ID" value="NZ_MDHN01000005.1"/>
</dbReference>
<comment type="caution">
    <text evidence="8">The sequence shown here is derived from an EMBL/GenBank/DDBJ whole genome shotgun (WGS) entry which is preliminary data.</text>
</comment>
<dbReference type="Proteomes" id="UP000175691">
    <property type="component" value="Unassembled WGS sequence"/>
</dbReference>
<feature type="transmembrane region" description="Helical" evidence="6">
    <location>
        <begin position="54"/>
        <end position="73"/>
    </location>
</feature>
<keyword evidence="3 6" id="KW-0812">Transmembrane</keyword>
<evidence type="ECO:0000256" key="3">
    <source>
        <dbReference type="ARBA" id="ARBA00022692"/>
    </source>
</evidence>
<evidence type="ECO:0000256" key="2">
    <source>
        <dbReference type="ARBA" id="ARBA00022475"/>
    </source>
</evidence>
<dbReference type="AlphaFoldDB" id="A0A1E7ZFQ0"/>
<organism evidence="8 9">
    <name type="scientific">Alteromonas confluentis</name>
    <dbReference type="NCBI Taxonomy" id="1656094"/>
    <lineage>
        <taxon>Bacteria</taxon>
        <taxon>Pseudomonadati</taxon>
        <taxon>Pseudomonadota</taxon>
        <taxon>Gammaproteobacteria</taxon>
        <taxon>Alteromonadales</taxon>
        <taxon>Alteromonadaceae</taxon>
        <taxon>Alteromonas/Salinimonas group</taxon>
        <taxon>Alteromonas</taxon>
    </lineage>
</organism>
<feature type="transmembrane region" description="Helical" evidence="6">
    <location>
        <begin position="80"/>
        <end position="100"/>
    </location>
</feature>
<feature type="transmembrane region" description="Helical" evidence="6">
    <location>
        <begin position="246"/>
        <end position="266"/>
    </location>
</feature>
<keyword evidence="5 6" id="KW-0472">Membrane</keyword>
<dbReference type="GO" id="GO:0005886">
    <property type="term" value="C:plasma membrane"/>
    <property type="evidence" value="ECO:0007669"/>
    <property type="project" value="UniProtKB-SubCell"/>
</dbReference>
<dbReference type="GO" id="GO:0022857">
    <property type="term" value="F:transmembrane transporter activity"/>
    <property type="evidence" value="ECO:0007669"/>
    <property type="project" value="InterPro"/>
</dbReference>
<dbReference type="InterPro" id="IPR036259">
    <property type="entry name" value="MFS_trans_sf"/>
</dbReference>
<dbReference type="InterPro" id="IPR011701">
    <property type="entry name" value="MFS"/>
</dbReference>
<proteinExistence type="predicted"/>
<feature type="transmembrane region" description="Helical" evidence="6">
    <location>
        <begin position="210"/>
        <end position="234"/>
    </location>
</feature>
<evidence type="ECO:0000256" key="1">
    <source>
        <dbReference type="ARBA" id="ARBA00004651"/>
    </source>
</evidence>
<dbReference type="OrthoDB" id="9788453at2"/>
<keyword evidence="2" id="KW-1003">Cell membrane</keyword>
<dbReference type="PANTHER" id="PTHR43124:SF3">
    <property type="entry name" value="CHLORAMPHENICOL EFFLUX PUMP RV0191"/>
    <property type="match status" value="1"/>
</dbReference>
<dbReference type="PANTHER" id="PTHR43124">
    <property type="entry name" value="PURINE EFFLUX PUMP PBUE"/>
    <property type="match status" value="1"/>
</dbReference>
<evidence type="ECO:0000256" key="4">
    <source>
        <dbReference type="ARBA" id="ARBA00022989"/>
    </source>
</evidence>
<dbReference type="InterPro" id="IPR050189">
    <property type="entry name" value="MFS_Efflux_Transporters"/>
</dbReference>
<protein>
    <submittedName>
        <fullName evidence="8">MFS transporter</fullName>
    </submittedName>
</protein>
<feature type="transmembrane region" description="Helical" evidence="6">
    <location>
        <begin position="300"/>
        <end position="319"/>
    </location>
</feature>
<dbReference type="SUPFAM" id="SSF103473">
    <property type="entry name" value="MFS general substrate transporter"/>
    <property type="match status" value="1"/>
</dbReference>
<dbReference type="PROSITE" id="PS50850">
    <property type="entry name" value="MFS"/>
    <property type="match status" value="1"/>
</dbReference>
<sequence length="403" mass="42415">MTTHHGTTSASPFWPIVIMALGTFTLGLTEFASMSMLPLIAASFDVSPAMAGNVISGYAIGVVIGAPLFMLLTNKTNRRTALVLFASMMFIANGLSAIATSLPEMVFYRVLSGLPHGAYFGTALLIASDMAPKGKRASYMSMVFMGLTIATIVGVPMATLVGQAMSWRVCMAIVAVLALAAAILIRFVVPSCPITQPTRLGEEFGVLKNKLVWTISGIIFVGFGGVFCIYTYLADTIINVTEAPEVTISIAMMMFGLGTTIGNWVCGRMADKSPLATTGIALVCSVGISIMYVFAAHDIYWLYLSVFCLGASVGLAAVIQSMLLDVSPTGHAMIGALVQCAFNTANAIGPWVGGSLLASGATFNETGYASALLFAGGFVMWGLSYMMMRQKSRTPQVCSSASC</sequence>
<dbReference type="Pfam" id="PF07690">
    <property type="entry name" value="MFS_1"/>
    <property type="match status" value="1"/>
</dbReference>
<feature type="transmembrane region" description="Helical" evidence="6">
    <location>
        <begin position="368"/>
        <end position="386"/>
    </location>
</feature>
<gene>
    <name evidence="8" type="ORF">BFC18_03625</name>
</gene>
<evidence type="ECO:0000259" key="7">
    <source>
        <dbReference type="PROSITE" id="PS50850"/>
    </source>
</evidence>
<feature type="domain" description="Major facilitator superfamily (MFS) profile" evidence="7">
    <location>
        <begin position="15"/>
        <end position="393"/>
    </location>
</feature>
<dbReference type="CDD" id="cd17324">
    <property type="entry name" value="MFS_NepI_like"/>
    <property type="match status" value="1"/>
</dbReference>
<feature type="transmembrane region" description="Helical" evidence="6">
    <location>
        <begin position="106"/>
        <end position="127"/>
    </location>
</feature>
<dbReference type="EMBL" id="MDHN01000005">
    <property type="protein sequence ID" value="OFC72355.1"/>
    <property type="molecule type" value="Genomic_DNA"/>
</dbReference>
<accession>A0A1E7ZFQ0</accession>
<keyword evidence="4 6" id="KW-1133">Transmembrane helix</keyword>
<keyword evidence="9" id="KW-1185">Reference proteome</keyword>
<reference evidence="8 9" key="1">
    <citation type="submission" date="2016-08" db="EMBL/GenBank/DDBJ databases">
        <authorList>
            <person name="Seilhamer J.J."/>
        </authorList>
    </citation>
    <scope>NUCLEOTIDE SEQUENCE [LARGE SCALE GENOMIC DNA]</scope>
    <source>
        <strain evidence="8 9">KCTC 42603</strain>
    </source>
</reference>
<evidence type="ECO:0000313" key="9">
    <source>
        <dbReference type="Proteomes" id="UP000175691"/>
    </source>
</evidence>
<comment type="subcellular location">
    <subcellularLocation>
        <location evidence="1">Cell membrane</location>
        <topology evidence="1">Multi-pass membrane protein</topology>
    </subcellularLocation>
</comment>
<evidence type="ECO:0000256" key="6">
    <source>
        <dbReference type="SAM" id="Phobius"/>
    </source>
</evidence>
<dbReference type="Gene3D" id="1.20.1250.20">
    <property type="entry name" value="MFS general substrate transporter like domains"/>
    <property type="match status" value="1"/>
</dbReference>